<gene>
    <name evidence="5" type="ORF">B0A52_00042</name>
</gene>
<dbReference type="PANTHER" id="PTHR43364:SF4">
    <property type="entry name" value="NAD(P)-LINKED OXIDOREDUCTASE SUPERFAMILY PROTEIN"/>
    <property type="match status" value="1"/>
</dbReference>
<feature type="domain" description="Thiolase-like protein type 1 additional C-terminal" evidence="4">
    <location>
        <begin position="391"/>
        <end position="465"/>
    </location>
</feature>
<dbReference type="Proteomes" id="UP000288859">
    <property type="component" value="Unassembled WGS sequence"/>
</dbReference>
<dbReference type="GO" id="GO:0016746">
    <property type="term" value="F:acyltransferase activity"/>
    <property type="evidence" value="ECO:0007669"/>
    <property type="project" value="InterPro"/>
</dbReference>
<dbReference type="Pfam" id="PF18313">
    <property type="entry name" value="TLP1_add_C"/>
    <property type="match status" value="1"/>
</dbReference>
<accession>A0A438NIX4</accession>
<protein>
    <recommendedName>
        <fullName evidence="7">NADP-dependent oxidoreductase domain-containing protein</fullName>
    </recommendedName>
</protein>
<dbReference type="GO" id="GO:0016491">
    <property type="term" value="F:oxidoreductase activity"/>
    <property type="evidence" value="ECO:0007669"/>
    <property type="project" value="UniProtKB-KW"/>
</dbReference>
<comment type="caution">
    <text evidence="5">The sequence shown here is derived from an EMBL/GenBank/DDBJ whole genome shotgun (WGS) entry which is preliminary data.</text>
</comment>
<dbReference type="CDD" id="cd19075">
    <property type="entry name" value="AKR_AKR7A1-5"/>
    <property type="match status" value="1"/>
</dbReference>
<dbReference type="VEuPathDB" id="FungiDB:PV10_02202"/>
<reference evidence="5 6" key="1">
    <citation type="submission" date="2017-03" db="EMBL/GenBank/DDBJ databases">
        <title>Genomes of endolithic fungi from Antarctica.</title>
        <authorList>
            <person name="Coleine C."/>
            <person name="Masonjones S."/>
            <person name="Stajich J.E."/>
        </authorList>
    </citation>
    <scope>NUCLEOTIDE SEQUENCE [LARGE SCALE GENOMIC DNA]</scope>
    <source>
        <strain evidence="5 6">CCFEE 6314</strain>
    </source>
</reference>
<evidence type="ECO:0000256" key="2">
    <source>
        <dbReference type="ARBA" id="ARBA00038157"/>
    </source>
</evidence>
<evidence type="ECO:0000313" key="5">
    <source>
        <dbReference type="EMBL" id="RVX75686.1"/>
    </source>
</evidence>
<organism evidence="5 6">
    <name type="scientific">Exophiala mesophila</name>
    <name type="common">Black yeast-like fungus</name>
    <dbReference type="NCBI Taxonomy" id="212818"/>
    <lineage>
        <taxon>Eukaryota</taxon>
        <taxon>Fungi</taxon>
        <taxon>Dikarya</taxon>
        <taxon>Ascomycota</taxon>
        <taxon>Pezizomycotina</taxon>
        <taxon>Eurotiomycetes</taxon>
        <taxon>Chaetothyriomycetidae</taxon>
        <taxon>Chaetothyriales</taxon>
        <taxon>Herpotrichiellaceae</taxon>
        <taxon>Exophiala</taxon>
    </lineage>
</organism>
<dbReference type="EMBL" id="NAJM01000001">
    <property type="protein sequence ID" value="RVX75686.1"/>
    <property type="molecule type" value="Genomic_DNA"/>
</dbReference>
<name>A0A438NIX4_EXOME</name>
<evidence type="ECO:0000313" key="6">
    <source>
        <dbReference type="Proteomes" id="UP000288859"/>
    </source>
</evidence>
<dbReference type="InterPro" id="IPR023210">
    <property type="entry name" value="NADP_OxRdtase_dom"/>
</dbReference>
<proteinExistence type="inferred from homology"/>
<comment type="similarity">
    <text evidence="2">Belongs to the aldo/keto reductase family. Aldo/keto reductase 2 subfamily.</text>
</comment>
<dbReference type="InterPro" id="IPR050523">
    <property type="entry name" value="AKR_Detox_Biosynth"/>
</dbReference>
<dbReference type="InterPro" id="IPR036812">
    <property type="entry name" value="NAD(P)_OxRdtase_dom_sf"/>
</dbReference>
<dbReference type="Pfam" id="PF00248">
    <property type="entry name" value="Aldo_ket_red"/>
    <property type="match status" value="1"/>
</dbReference>
<feature type="domain" description="NADP-dependent oxidoreductase" evidence="3">
    <location>
        <begin position="484"/>
        <end position="754"/>
    </location>
</feature>
<dbReference type="Gene3D" id="3.20.20.100">
    <property type="entry name" value="NADP-dependent oxidoreductase domain"/>
    <property type="match status" value="1"/>
</dbReference>
<dbReference type="Gene3D" id="3.40.47.10">
    <property type="match status" value="1"/>
</dbReference>
<dbReference type="InterPro" id="IPR016039">
    <property type="entry name" value="Thiolase-like"/>
</dbReference>
<dbReference type="SUPFAM" id="SSF53901">
    <property type="entry name" value="Thiolase-like"/>
    <property type="match status" value="1"/>
</dbReference>
<dbReference type="AlphaFoldDB" id="A0A438NIX4"/>
<dbReference type="SUPFAM" id="SSF51430">
    <property type="entry name" value="NAD(P)-linked oxidoreductase"/>
    <property type="match status" value="1"/>
</dbReference>
<sequence length="776" mass="84896">MPTNVETPIIVGVGDFVNRSLALDDAHEPLTLILKAIEIALDDTKLSSTSRQKLQSAIDSIDVVRTWTWPYDDLPGLIGQNLGVNAKHRFYSDHGGNKPAKLLDEAARRISRGKSKVAIVTGGEALASLTACAKAGKMPPPGWSKVHEDVTKVFSATGRDLGQTVGGIHSIGDPIQIYPLYENGFRAHRGQTIAHNNEESAQLYADFAEVAEKQPYAWNFGSKKSKSDIGTVTKQNRLICFPYPLLMNAFNTVNLAGAAILTSTSFAYELGIPQEQWIYTLGGAGTRDSDNFWERPNFHSCPSIERSLDAALAVTGLSAADIDLFDFYSFGGAGNNYSMHAITEMTRQLRTGKGRNGLILANGGFLSYQHVICLSTMRGRDGAPYPEKEILPEFVTDIPAPPITATVEGEQDATIETYTVEFKRDNTPLRGYVVGRLNNGHRFLANHGDEDTLKQLSTWSGEKVGLPVGMMGSSVAHGSGSLATKAQVESFLAVVKRHGVRELDTARVYNGGRSEELLGEVEAGKNGFVISTKAPGFAAQSLKEERIRDNCKKSLAALKQDKVDIYYLHGPDRTVPLEEQCRAIDALYRQGKFDRFGVSNLADDEVRRIHAICSQNRYVLPSVYQGVYNPIARGAQTTLFPLLRSLDMAFYAFSPLAGGLLAKSLADITSPPEGSRFHEMKVFGDIYLRPDVLAALANVQKSVDAESITLLEATLRWFMHHAPLRQQDGVILGASTEDQINRTLSACEGPPLSRALQDAWEGLEQALKHDPLQYHS</sequence>
<evidence type="ECO:0000259" key="3">
    <source>
        <dbReference type="Pfam" id="PF00248"/>
    </source>
</evidence>
<dbReference type="OrthoDB" id="435240at2759"/>
<dbReference type="InterPro" id="IPR040771">
    <property type="entry name" value="TLP1_add_C"/>
</dbReference>
<keyword evidence="1" id="KW-0560">Oxidoreductase</keyword>
<dbReference type="PANTHER" id="PTHR43364">
    <property type="entry name" value="NADH-SPECIFIC METHYLGLYOXAL REDUCTASE-RELATED"/>
    <property type="match status" value="1"/>
</dbReference>
<evidence type="ECO:0000259" key="4">
    <source>
        <dbReference type="Pfam" id="PF18313"/>
    </source>
</evidence>
<evidence type="ECO:0000256" key="1">
    <source>
        <dbReference type="ARBA" id="ARBA00023002"/>
    </source>
</evidence>
<evidence type="ECO:0008006" key="7">
    <source>
        <dbReference type="Google" id="ProtNLM"/>
    </source>
</evidence>
<dbReference type="VEuPathDB" id="FungiDB:PV10_01912"/>